<dbReference type="OrthoDB" id="2287349at2759"/>
<keyword evidence="1" id="KW-0472">Membrane</keyword>
<proteinExistence type="predicted"/>
<accession>A0A2Z6NII1</accession>
<dbReference type="Proteomes" id="UP000242715">
    <property type="component" value="Unassembled WGS sequence"/>
</dbReference>
<keyword evidence="1" id="KW-0812">Transmembrane</keyword>
<evidence type="ECO:0000259" key="2">
    <source>
        <dbReference type="PROSITE" id="PS50878"/>
    </source>
</evidence>
<evidence type="ECO:0000313" key="3">
    <source>
        <dbReference type="EMBL" id="GAU43586.1"/>
    </source>
</evidence>
<protein>
    <recommendedName>
        <fullName evidence="2">Reverse transcriptase domain-containing protein</fullName>
    </recommendedName>
</protein>
<feature type="transmembrane region" description="Helical" evidence="1">
    <location>
        <begin position="134"/>
        <end position="152"/>
    </location>
</feature>
<reference evidence="4" key="1">
    <citation type="journal article" date="2017" name="Front. Plant Sci.">
        <title>Climate Clever Clovers: New Paradigm to Reduce the Environmental Footprint of Ruminants by Breeding Low Methanogenic Forages Utilizing Haplotype Variation.</title>
        <authorList>
            <person name="Kaur P."/>
            <person name="Appels R."/>
            <person name="Bayer P.E."/>
            <person name="Keeble-Gagnere G."/>
            <person name="Wang J."/>
            <person name="Hirakawa H."/>
            <person name="Shirasawa K."/>
            <person name="Vercoe P."/>
            <person name="Stefanova K."/>
            <person name="Durmic Z."/>
            <person name="Nichols P."/>
            <person name="Revell C."/>
            <person name="Isobe S.N."/>
            <person name="Edwards D."/>
            <person name="Erskine W."/>
        </authorList>
    </citation>
    <scope>NUCLEOTIDE SEQUENCE [LARGE SCALE GENOMIC DNA]</scope>
    <source>
        <strain evidence="4">cv. Daliak</strain>
    </source>
</reference>
<dbReference type="Pfam" id="PF13966">
    <property type="entry name" value="zf-RVT"/>
    <property type="match status" value="1"/>
</dbReference>
<keyword evidence="4" id="KW-1185">Reference proteome</keyword>
<gene>
    <name evidence="3" type="ORF">TSUD_27880</name>
</gene>
<name>A0A2Z6NII1_TRISU</name>
<dbReference type="PANTHER" id="PTHR33116:SF78">
    <property type="entry name" value="OS12G0587133 PROTEIN"/>
    <property type="match status" value="1"/>
</dbReference>
<dbReference type="AlphaFoldDB" id="A0A2Z6NII1"/>
<sequence>MRRAVAIDKFKGYQINNNLQFQILQFADDTILVGEDSWDNVQTIKTILRSYELVSGLKISFVKSKLYGLNVDTRLLVPGSIFLSCSAETIPFKFLGIPVGANPRRQETWKPVVEAMTNHLSLWKSRHLSFGGRVTLINLVLSSLPLYFFSFFKALSCIVKLLERIQRNFLWGGGVDDKKICWVKWDHICLPKAQGMVGEADNDWFKSHVKISIGNVVDVGLWNFTWFGNQSFSALYLSLYMKEFCRNVTVANRLGGFGDTGMISWQSDEPLTADEEHQEAELTELLYGFSLQPEEADGWRWIPETIGNFSVKSCYNVLLNNNQIAGMDPNVLSSINQLWKNDIPSEVLVFGWRLLLERLPTRIALHRRGV</sequence>
<dbReference type="EMBL" id="DF973983">
    <property type="protein sequence ID" value="GAU43586.1"/>
    <property type="molecule type" value="Genomic_DNA"/>
</dbReference>
<evidence type="ECO:0000313" key="4">
    <source>
        <dbReference type="Proteomes" id="UP000242715"/>
    </source>
</evidence>
<evidence type="ECO:0000256" key="1">
    <source>
        <dbReference type="SAM" id="Phobius"/>
    </source>
</evidence>
<dbReference type="PROSITE" id="PS50878">
    <property type="entry name" value="RT_POL"/>
    <property type="match status" value="1"/>
</dbReference>
<keyword evidence="1" id="KW-1133">Transmembrane helix</keyword>
<dbReference type="InterPro" id="IPR000477">
    <property type="entry name" value="RT_dom"/>
</dbReference>
<dbReference type="PANTHER" id="PTHR33116">
    <property type="entry name" value="REVERSE TRANSCRIPTASE ZINC-BINDING DOMAIN-CONTAINING PROTEIN-RELATED-RELATED"/>
    <property type="match status" value="1"/>
</dbReference>
<feature type="domain" description="Reverse transcriptase" evidence="2">
    <location>
        <begin position="1"/>
        <end position="99"/>
    </location>
</feature>
<organism evidence="3 4">
    <name type="scientific">Trifolium subterraneum</name>
    <name type="common">Subterranean clover</name>
    <dbReference type="NCBI Taxonomy" id="3900"/>
    <lineage>
        <taxon>Eukaryota</taxon>
        <taxon>Viridiplantae</taxon>
        <taxon>Streptophyta</taxon>
        <taxon>Embryophyta</taxon>
        <taxon>Tracheophyta</taxon>
        <taxon>Spermatophyta</taxon>
        <taxon>Magnoliopsida</taxon>
        <taxon>eudicotyledons</taxon>
        <taxon>Gunneridae</taxon>
        <taxon>Pentapetalae</taxon>
        <taxon>rosids</taxon>
        <taxon>fabids</taxon>
        <taxon>Fabales</taxon>
        <taxon>Fabaceae</taxon>
        <taxon>Papilionoideae</taxon>
        <taxon>50 kb inversion clade</taxon>
        <taxon>NPAAA clade</taxon>
        <taxon>Hologalegina</taxon>
        <taxon>IRL clade</taxon>
        <taxon>Trifolieae</taxon>
        <taxon>Trifolium</taxon>
    </lineage>
</organism>
<dbReference type="InterPro" id="IPR026960">
    <property type="entry name" value="RVT-Znf"/>
</dbReference>